<reference evidence="1 2" key="1">
    <citation type="submission" date="2019-03" db="EMBL/GenBank/DDBJ databases">
        <title>The genome sequence of a newly discovered highly antifungal drug resistant Aspergillus species, Aspergillus tanneri NIH 1004.</title>
        <authorList>
            <person name="Mounaud S."/>
            <person name="Singh I."/>
            <person name="Joardar V."/>
            <person name="Pakala S."/>
            <person name="Pakala S."/>
            <person name="Venepally P."/>
            <person name="Hoover J."/>
            <person name="Nierman W."/>
            <person name="Chung J."/>
            <person name="Losada L."/>
        </authorList>
    </citation>
    <scope>NUCLEOTIDE SEQUENCE [LARGE SCALE GENOMIC DNA]</scope>
    <source>
        <strain evidence="1 2">NIH1004</strain>
    </source>
</reference>
<dbReference type="EMBL" id="SOSA01000153">
    <property type="protein sequence ID" value="THC95533.1"/>
    <property type="molecule type" value="Genomic_DNA"/>
</dbReference>
<dbReference type="VEuPathDB" id="FungiDB:EYZ11_005005"/>
<dbReference type="Proteomes" id="UP000308092">
    <property type="component" value="Unassembled WGS sequence"/>
</dbReference>
<evidence type="ECO:0000313" key="1">
    <source>
        <dbReference type="EMBL" id="THC95533.1"/>
    </source>
</evidence>
<keyword evidence="2" id="KW-1185">Reference proteome</keyword>
<evidence type="ECO:0000313" key="2">
    <source>
        <dbReference type="Proteomes" id="UP000308092"/>
    </source>
</evidence>
<name>A0A4S3JJ89_9EURO</name>
<dbReference type="AlphaFoldDB" id="A0A4S3JJ89"/>
<proteinExistence type="predicted"/>
<organism evidence="1 2">
    <name type="scientific">Aspergillus tanneri</name>
    <dbReference type="NCBI Taxonomy" id="1220188"/>
    <lineage>
        <taxon>Eukaryota</taxon>
        <taxon>Fungi</taxon>
        <taxon>Dikarya</taxon>
        <taxon>Ascomycota</taxon>
        <taxon>Pezizomycotina</taxon>
        <taxon>Eurotiomycetes</taxon>
        <taxon>Eurotiomycetidae</taxon>
        <taxon>Eurotiales</taxon>
        <taxon>Aspergillaceae</taxon>
        <taxon>Aspergillus</taxon>
        <taxon>Aspergillus subgen. Circumdati</taxon>
    </lineage>
</organism>
<accession>A0A4S3JJ89</accession>
<gene>
    <name evidence="1" type="ORF">EYZ11_005005</name>
</gene>
<protein>
    <submittedName>
        <fullName evidence="1">Uncharacterized protein</fullName>
    </submittedName>
</protein>
<comment type="caution">
    <text evidence="1">The sequence shown here is derived from an EMBL/GenBank/DDBJ whole genome shotgun (WGS) entry which is preliminary data.</text>
</comment>
<sequence>MNPVFALFDVPFPPRPRPRLATGVDIGVPTFSAVDTGVAAPDGFALASSKLPSPVRVLS</sequence>